<dbReference type="Gene3D" id="1.10.8.60">
    <property type="match status" value="1"/>
</dbReference>
<dbReference type="EMBL" id="WKKI01000023">
    <property type="protein sequence ID" value="MRX72886.1"/>
    <property type="molecule type" value="Genomic_DNA"/>
</dbReference>
<dbReference type="PANTHER" id="PTHR32071">
    <property type="entry name" value="TRANSCRIPTIONAL REGULATORY PROTEIN"/>
    <property type="match status" value="1"/>
</dbReference>
<dbReference type="InterPro" id="IPR000014">
    <property type="entry name" value="PAS"/>
</dbReference>
<dbReference type="PROSITE" id="PS50112">
    <property type="entry name" value="PAS"/>
    <property type="match status" value="1"/>
</dbReference>
<evidence type="ECO:0000313" key="9">
    <source>
        <dbReference type="Proteomes" id="UP000448867"/>
    </source>
</evidence>
<dbReference type="Proteomes" id="UP000448867">
    <property type="component" value="Unassembled WGS sequence"/>
</dbReference>
<keyword evidence="5" id="KW-0804">Transcription</keyword>
<dbReference type="NCBIfam" id="TIGR00229">
    <property type="entry name" value="sensory_box"/>
    <property type="match status" value="1"/>
</dbReference>
<dbReference type="Pfam" id="PF25601">
    <property type="entry name" value="AAA_lid_14"/>
    <property type="match status" value="1"/>
</dbReference>
<evidence type="ECO:0000256" key="1">
    <source>
        <dbReference type="ARBA" id="ARBA00022741"/>
    </source>
</evidence>
<evidence type="ECO:0000259" key="7">
    <source>
        <dbReference type="PROSITE" id="PS50112"/>
    </source>
</evidence>
<dbReference type="Pfam" id="PF00158">
    <property type="entry name" value="Sigma54_activat"/>
    <property type="match status" value="1"/>
</dbReference>
<name>A0A7X2IZY0_9BACI</name>
<sequence>MSMLEILLADILEKTGEGVHAVDAEGMTVIYNQRAALHDGLEQQNVIGRHILDMFPSLNSQNSTLLSVLATREAKLNILQCYVNSAGRKIETVNSTYPIFHHGTLLGAVEIAKDYTAVKALSETLVDLQQKFSQSALQKQRGKIEKTTFDSIITQNALMKKTVEQARKAAKHSSTVLISGETGTGKELFVQALHEASPRSDKPFIAQNCAALPENLLESILFGTAKGSFTGAVDRPGLLQIADGGTLFLDELQSMPLHLQAKLLRVLEEKEVRRIGSCDSKSVDVRIIAAMNKEPFSAAEEGVLRHDLFYRLSVFTISLPPLKQRQEDILMLADHFIRAYNREFFKNVTGIHPAAENILLSYSWPGNIRELKHTIEYSMNIMEGSTLLPQHLPQRISGASLEESTIHIGKSSGLKEKLKNYERSCIEEALFLTGGNVSKAAALLQIPRQTLQYKLKYMPEIRHP</sequence>
<feature type="domain" description="PAS" evidence="7">
    <location>
        <begin position="4"/>
        <end position="55"/>
    </location>
</feature>
<dbReference type="PROSITE" id="PS00675">
    <property type="entry name" value="SIGMA54_INTERACT_1"/>
    <property type="match status" value="1"/>
</dbReference>
<dbReference type="GO" id="GO:0043565">
    <property type="term" value="F:sequence-specific DNA binding"/>
    <property type="evidence" value="ECO:0007669"/>
    <property type="project" value="InterPro"/>
</dbReference>
<dbReference type="Pfam" id="PF02954">
    <property type="entry name" value="HTH_8"/>
    <property type="match status" value="1"/>
</dbReference>
<dbReference type="InterPro" id="IPR035965">
    <property type="entry name" value="PAS-like_dom_sf"/>
</dbReference>
<dbReference type="PRINTS" id="PR01590">
    <property type="entry name" value="HTHFIS"/>
</dbReference>
<dbReference type="AlphaFoldDB" id="A0A7X2IZY0"/>
<reference evidence="8 9" key="1">
    <citation type="submission" date="2019-11" db="EMBL/GenBank/DDBJ databases">
        <title>Bacillus lacus genome.</title>
        <authorList>
            <person name="Allen C.J."/>
            <person name="Newman J.D."/>
        </authorList>
    </citation>
    <scope>NUCLEOTIDE SEQUENCE [LARGE SCALE GENOMIC DNA]</scope>
    <source>
        <strain evidence="8 9">KCTC 33946</strain>
    </source>
</reference>
<dbReference type="Pfam" id="PF08448">
    <property type="entry name" value="PAS_4"/>
    <property type="match status" value="1"/>
</dbReference>
<dbReference type="Gene3D" id="1.10.10.60">
    <property type="entry name" value="Homeodomain-like"/>
    <property type="match status" value="1"/>
</dbReference>
<evidence type="ECO:0000259" key="6">
    <source>
        <dbReference type="PROSITE" id="PS50045"/>
    </source>
</evidence>
<keyword evidence="9" id="KW-1185">Reference proteome</keyword>
<feature type="domain" description="Sigma-54 factor interaction" evidence="6">
    <location>
        <begin position="152"/>
        <end position="380"/>
    </location>
</feature>
<keyword evidence="4" id="KW-0238">DNA-binding</keyword>
<dbReference type="GO" id="GO:0005524">
    <property type="term" value="F:ATP binding"/>
    <property type="evidence" value="ECO:0007669"/>
    <property type="project" value="UniProtKB-KW"/>
</dbReference>
<dbReference type="CDD" id="cd00009">
    <property type="entry name" value="AAA"/>
    <property type="match status" value="1"/>
</dbReference>
<protein>
    <submittedName>
        <fullName evidence="8">AAA domain-containing protein</fullName>
    </submittedName>
</protein>
<dbReference type="InterPro" id="IPR027417">
    <property type="entry name" value="P-loop_NTPase"/>
</dbReference>
<dbReference type="SUPFAM" id="SSF52540">
    <property type="entry name" value="P-loop containing nucleoside triphosphate hydrolases"/>
    <property type="match status" value="1"/>
</dbReference>
<dbReference type="InterPro" id="IPR002078">
    <property type="entry name" value="Sigma_54_int"/>
</dbReference>
<dbReference type="InterPro" id="IPR025943">
    <property type="entry name" value="Sigma_54_int_dom_ATP-bd_2"/>
</dbReference>
<dbReference type="CDD" id="cd00130">
    <property type="entry name" value="PAS"/>
    <property type="match status" value="1"/>
</dbReference>
<evidence type="ECO:0000256" key="3">
    <source>
        <dbReference type="ARBA" id="ARBA00023015"/>
    </source>
</evidence>
<dbReference type="SUPFAM" id="SSF55785">
    <property type="entry name" value="PYP-like sensor domain (PAS domain)"/>
    <property type="match status" value="1"/>
</dbReference>
<dbReference type="PROSITE" id="PS50045">
    <property type="entry name" value="SIGMA54_INTERACT_4"/>
    <property type="match status" value="1"/>
</dbReference>
<proteinExistence type="predicted"/>
<dbReference type="GO" id="GO:0006355">
    <property type="term" value="P:regulation of DNA-templated transcription"/>
    <property type="evidence" value="ECO:0007669"/>
    <property type="project" value="InterPro"/>
</dbReference>
<dbReference type="InterPro" id="IPR003593">
    <property type="entry name" value="AAA+_ATPase"/>
</dbReference>
<keyword evidence="3" id="KW-0805">Transcription regulation</keyword>
<dbReference type="InterPro" id="IPR025944">
    <property type="entry name" value="Sigma_54_int_dom_CS"/>
</dbReference>
<dbReference type="PANTHER" id="PTHR32071:SF74">
    <property type="entry name" value="TRANSCRIPTIONAL ACTIVATOR ROCR"/>
    <property type="match status" value="1"/>
</dbReference>
<dbReference type="Gene3D" id="3.30.450.20">
    <property type="entry name" value="PAS domain"/>
    <property type="match status" value="1"/>
</dbReference>
<dbReference type="SUPFAM" id="SSF46689">
    <property type="entry name" value="Homeodomain-like"/>
    <property type="match status" value="1"/>
</dbReference>
<comment type="caution">
    <text evidence="8">The sequence shown here is derived from an EMBL/GenBank/DDBJ whole genome shotgun (WGS) entry which is preliminary data.</text>
</comment>
<evidence type="ECO:0000256" key="2">
    <source>
        <dbReference type="ARBA" id="ARBA00022840"/>
    </source>
</evidence>
<dbReference type="SMART" id="SM00382">
    <property type="entry name" value="AAA"/>
    <property type="match status" value="1"/>
</dbReference>
<evidence type="ECO:0000313" key="8">
    <source>
        <dbReference type="EMBL" id="MRX72886.1"/>
    </source>
</evidence>
<dbReference type="InterPro" id="IPR002197">
    <property type="entry name" value="HTH_Fis"/>
</dbReference>
<dbReference type="InterPro" id="IPR013656">
    <property type="entry name" value="PAS_4"/>
</dbReference>
<evidence type="ECO:0000256" key="5">
    <source>
        <dbReference type="ARBA" id="ARBA00023163"/>
    </source>
</evidence>
<evidence type="ECO:0000256" key="4">
    <source>
        <dbReference type="ARBA" id="ARBA00023125"/>
    </source>
</evidence>
<keyword evidence="1" id="KW-0547">Nucleotide-binding</keyword>
<organism evidence="8 9">
    <name type="scientific">Metabacillus lacus</name>
    <dbReference type="NCBI Taxonomy" id="1983721"/>
    <lineage>
        <taxon>Bacteria</taxon>
        <taxon>Bacillati</taxon>
        <taxon>Bacillota</taxon>
        <taxon>Bacilli</taxon>
        <taxon>Bacillales</taxon>
        <taxon>Bacillaceae</taxon>
        <taxon>Metabacillus</taxon>
    </lineage>
</organism>
<dbReference type="InterPro" id="IPR025662">
    <property type="entry name" value="Sigma_54_int_dom_ATP-bd_1"/>
</dbReference>
<accession>A0A7X2IZY0</accession>
<dbReference type="PROSITE" id="PS00676">
    <property type="entry name" value="SIGMA54_INTERACT_2"/>
    <property type="match status" value="1"/>
</dbReference>
<dbReference type="FunFam" id="3.40.50.300:FF:000006">
    <property type="entry name" value="DNA-binding transcriptional regulator NtrC"/>
    <property type="match status" value="1"/>
</dbReference>
<dbReference type="PROSITE" id="PS00688">
    <property type="entry name" value="SIGMA54_INTERACT_3"/>
    <property type="match status" value="1"/>
</dbReference>
<dbReference type="RefSeq" id="WP_154308045.1">
    <property type="nucleotide sequence ID" value="NZ_WKKI01000023.1"/>
</dbReference>
<keyword evidence="2" id="KW-0067">ATP-binding</keyword>
<dbReference type="OrthoDB" id="9771372at2"/>
<dbReference type="InterPro" id="IPR009057">
    <property type="entry name" value="Homeodomain-like_sf"/>
</dbReference>
<dbReference type="Gene3D" id="3.40.50.300">
    <property type="entry name" value="P-loop containing nucleotide triphosphate hydrolases"/>
    <property type="match status" value="1"/>
</dbReference>
<gene>
    <name evidence="8" type="ORF">GJU40_12120</name>
</gene>
<dbReference type="InterPro" id="IPR058031">
    <property type="entry name" value="AAA_lid_NorR"/>
</dbReference>